<dbReference type="InterPro" id="IPR039361">
    <property type="entry name" value="Cyclin"/>
</dbReference>
<organism evidence="2 3">
    <name type="scientific">Discostella pseudostelligera</name>
    <dbReference type="NCBI Taxonomy" id="259834"/>
    <lineage>
        <taxon>Eukaryota</taxon>
        <taxon>Sar</taxon>
        <taxon>Stramenopiles</taxon>
        <taxon>Ochrophyta</taxon>
        <taxon>Bacillariophyta</taxon>
        <taxon>Coscinodiscophyceae</taxon>
        <taxon>Thalassiosirophycidae</taxon>
        <taxon>Stephanodiscales</taxon>
        <taxon>Stephanodiscaceae</taxon>
        <taxon>Discostella</taxon>
    </lineage>
</organism>
<dbReference type="FunFam" id="1.10.472.10:FF:000093">
    <property type="entry name" value="Predicted protein"/>
    <property type="match status" value="1"/>
</dbReference>
<dbReference type="EMBL" id="JALLBG020000099">
    <property type="protein sequence ID" value="KAL3765057.1"/>
    <property type="molecule type" value="Genomic_DNA"/>
</dbReference>
<protein>
    <recommendedName>
        <fullName evidence="1">Cyclin N-terminal domain-containing protein</fullName>
    </recommendedName>
</protein>
<gene>
    <name evidence="2" type="ORF">ACHAWU_009425</name>
</gene>
<proteinExistence type="predicted"/>
<dbReference type="Gene3D" id="1.10.472.10">
    <property type="entry name" value="Cyclin-like"/>
    <property type="match status" value="2"/>
</dbReference>
<dbReference type="AlphaFoldDB" id="A0ABD3MN21"/>
<evidence type="ECO:0000313" key="2">
    <source>
        <dbReference type="EMBL" id="KAL3765057.1"/>
    </source>
</evidence>
<dbReference type="InterPro" id="IPR036915">
    <property type="entry name" value="Cyclin-like_sf"/>
</dbReference>
<comment type="caution">
    <text evidence="2">The sequence shown here is derived from an EMBL/GenBank/DDBJ whole genome shotgun (WGS) entry which is preliminary data.</text>
</comment>
<feature type="domain" description="Cyclin N-terminal" evidence="1">
    <location>
        <begin position="14"/>
        <end position="149"/>
    </location>
</feature>
<dbReference type="Pfam" id="PF00134">
    <property type="entry name" value="Cyclin_N"/>
    <property type="match status" value="1"/>
</dbReference>
<accession>A0ABD3MN21</accession>
<dbReference type="InterPro" id="IPR006671">
    <property type="entry name" value="Cyclin_N"/>
</dbReference>
<evidence type="ECO:0000313" key="3">
    <source>
        <dbReference type="Proteomes" id="UP001530293"/>
    </source>
</evidence>
<dbReference type="Proteomes" id="UP001530293">
    <property type="component" value="Unassembled WGS sequence"/>
</dbReference>
<sequence>MSWNNDTSVAESLAVMMQKERSVYKSCDYLNGTSGIHGVIDEEDRTKMVDWCYSVVDICQLERETVAVAMDMVDRFLSNKSSTVAMDVRRDRFQFQLLTITALYVSIKITMKDALGSDFFASISRELYPVQEIEAMELILLQELSWYISVPTYVQMARHILTLVSIHAHVTFEQTKWAAILDEVEYQAELAVRDYHFVTQRPSTVAVAAILNLADRFSKDESQAFVRAILSVMDNAEFEFEAIEVIIATRNKLYSVVYGHDYTGDGHDNQVID</sequence>
<evidence type="ECO:0000259" key="1">
    <source>
        <dbReference type="Pfam" id="PF00134"/>
    </source>
</evidence>
<reference evidence="2 3" key="1">
    <citation type="submission" date="2024-10" db="EMBL/GenBank/DDBJ databases">
        <title>Updated reference genomes for cyclostephanoid diatoms.</title>
        <authorList>
            <person name="Roberts W.R."/>
            <person name="Alverson A.J."/>
        </authorList>
    </citation>
    <scope>NUCLEOTIDE SEQUENCE [LARGE SCALE GENOMIC DNA]</scope>
    <source>
        <strain evidence="2 3">AJA232-27</strain>
    </source>
</reference>
<dbReference type="SUPFAM" id="SSF47954">
    <property type="entry name" value="Cyclin-like"/>
    <property type="match status" value="1"/>
</dbReference>
<keyword evidence="3" id="KW-1185">Reference proteome</keyword>
<name>A0ABD3MN21_9STRA</name>
<dbReference type="PANTHER" id="PTHR10177">
    <property type="entry name" value="CYCLINS"/>
    <property type="match status" value="1"/>
</dbReference>